<evidence type="ECO:0000313" key="6">
    <source>
        <dbReference type="Proteomes" id="UP001428817"/>
    </source>
</evidence>
<keyword evidence="6" id="KW-1185">Reference proteome</keyword>
<evidence type="ECO:0000256" key="2">
    <source>
        <dbReference type="ARBA" id="ARBA00006411"/>
    </source>
</evidence>
<comment type="caution">
    <text evidence="5">The sequence shown here is derived from an EMBL/GenBank/DDBJ whole genome shotgun (WGS) entry which is preliminary data.</text>
</comment>
<accession>A0ABP9R057</accession>
<comment type="similarity">
    <text evidence="2">Belongs to the EspG family.</text>
</comment>
<organism evidence="5 6">
    <name type="scientific">Pseudonocardia eucalypti</name>
    <dbReference type="NCBI Taxonomy" id="648755"/>
    <lineage>
        <taxon>Bacteria</taxon>
        <taxon>Bacillati</taxon>
        <taxon>Actinomycetota</taxon>
        <taxon>Actinomycetes</taxon>
        <taxon>Pseudonocardiales</taxon>
        <taxon>Pseudonocardiaceae</taxon>
        <taxon>Pseudonocardia</taxon>
    </lineage>
</organism>
<dbReference type="RefSeq" id="WP_185063507.1">
    <property type="nucleotide sequence ID" value="NZ_BAABJP010000043.1"/>
</dbReference>
<sequence length="267" mass="28464">MSAPAHPPAHPPDSVPLAPVELDACWELLGLGDPLPVLRLPSPGRTWTERREILTTVLATLRRRGLASPDGQVHELVARPLRILADPDLRLDLHVEGDRHGAQVAVGAARDGHGALVTRRAEGARVREIRPARLVPEVVGLLGGTSARPGPGRPVNLPVEAFDQACAAAEDGSLWTVVDGLVARGVTKLDATGWARMCADIQVVGQLGGAVRTESGLRLSPWVIGFHGTPAGYYLQLRRPDAFGGTLTVCPLDHQRLPRLAEDLLTP</sequence>
<dbReference type="Proteomes" id="UP001428817">
    <property type="component" value="Unassembled WGS sequence"/>
</dbReference>
<name>A0ABP9R057_9PSEU</name>
<dbReference type="InterPro" id="IPR025734">
    <property type="entry name" value="EspG"/>
</dbReference>
<keyword evidence="3" id="KW-0963">Cytoplasm</keyword>
<dbReference type="EMBL" id="BAABJP010000043">
    <property type="protein sequence ID" value="GAA5169917.1"/>
    <property type="molecule type" value="Genomic_DNA"/>
</dbReference>
<gene>
    <name evidence="5" type="ORF">GCM10023321_66240</name>
</gene>
<evidence type="ECO:0000256" key="1">
    <source>
        <dbReference type="ARBA" id="ARBA00004496"/>
    </source>
</evidence>
<proteinExistence type="inferred from homology"/>
<evidence type="ECO:0000256" key="4">
    <source>
        <dbReference type="ARBA" id="ARBA00023186"/>
    </source>
</evidence>
<reference evidence="6" key="1">
    <citation type="journal article" date="2019" name="Int. J. Syst. Evol. Microbiol.">
        <title>The Global Catalogue of Microorganisms (GCM) 10K type strain sequencing project: providing services to taxonomists for standard genome sequencing and annotation.</title>
        <authorList>
            <consortium name="The Broad Institute Genomics Platform"/>
            <consortium name="The Broad Institute Genome Sequencing Center for Infectious Disease"/>
            <person name="Wu L."/>
            <person name="Ma J."/>
        </authorList>
    </citation>
    <scope>NUCLEOTIDE SEQUENCE [LARGE SCALE GENOMIC DNA]</scope>
    <source>
        <strain evidence="6">JCM 18303</strain>
    </source>
</reference>
<dbReference type="Pfam" id="PF14011">
    <property type="entry name" value="ESX-1_EspG"/>
    <property type="match status" value="1"/>
</dbReference>
<comment type="subcellular location">
    <subcellularLocation>
        <location evidence="1">Cytoplasm</location>
    </subcellularLocation>
</comment>
<evidence type="ECO:0008006" key="7">
    <source>
        <dbReference type="Google" id="ProtNLM"/>
    </source>
</evidence>
<evidence type="ECO:0000256" key="3">
    <source>
        <dbReference type="ARBA" id="ARBA00022490"/>
    </source>
</evidence>
<evidence type="ECO:0000313" key="5">
    <source>
        <dbReference type="EMBL" id="GAA5169917.1"/>
    </source>
</evidence>
<keyword evidence="4" id="KW-0143">Chaperone</keyword>
<protein>
    <recommendedName>
        <fullName evidence="7">ESAT-6 protein secretion system EspG family protein</fullName>
    </recommendedName>
</protein>